<comment type="similarity">
    <text evidence="1">Belongs to the short-chain dehydrogenases/reductases (SDR) family.</text>
</comment>
<dbReference type="PRINTS" id="PR00080">
    <property type="entry name" value="SDRFAMILY"/>
</dbReference>
<dbReference type="InterPro" id="IPR000073">
    <property type="entry name" value="AB_hydrolase_1"/>
</dbReference>
<dbReference type="STRING" id="29313.BHQ16_12040"/>
<evidence type="ECO:0000256" key="1">
    <source>
        <dbReference type="ARBA" id="ARBA00006484"/>
    </source>
</evidence>
<sequence length="587" mass="63472">MATVAPRFVYSADDVRLAVYEEGNADGPTVVLVHGWPDSHVLWDGIVPLLADRFRIIRYDNRGVGGSSVPKPVSAYTMERFADDFAAVIEECSPGRPVHVLGHDWGSVAVWEYLGRAGAGDRVASFTSVSGPSQHHLANYIRAALRRPYRLPTFVRALSQAVRLSYMAFFSIPVLAPLVIRAALSSAKSRRRMVDGVPVARIHHSDHIASDAANSIKVYSANYFRSLVRPRRDHYVDVPVQLVVNTEDPYVRPSSYDGTVRWAPRLWRRDIKAGHWSPMSHPQALADAVHEFVDLTEGKEPSRAMRRAQVGGRRAYFTDTLVSVSGAGSGIGRATALAFAREGAELVVSDIDEATVKETAAQIVAAGGVAHPYVLDVADAEAVEAFAAQVCAAHGVPDVVVNNAGIGQAGRFLDTPPERFDHVIDVNFGGVVNGCRAFGRRLVERGTGGHIVNVASMAAYLPSQALNAYCTSKAAVYMFSDCLRAELDAAGVGLTTICPGIIDTNIVHTTEFDAPPGAEERADKRRGQLEKLFAARHYGPDKVAAAIVSSVKKNKAIRPVAPEAYLGYGLARVLPQALRSIARQRLV</sequence>
<dbReference type="Proteomes" id="UP000252015">
    <property type="component" value="Unassembled WGS sequence"/>
</dbReference>
<dbReference type="NCBIfam" id="NF004514">
    <property type="entry name" value="PRK05855.1"/>
    <property type="match status" value="1"/>
</dbReference>
<dbReference type="SUPFAM" id="SSF51735">
    <property type="entry name" value="NAD(P)-binding Rossmann-fold domains"/>
    <property type="match status" value="1"/>
</dbReference>
<dbReference type="PANTHER" id="PTHR43391:SF12">
    <property type="entry name" value="OXIDOREDUCTASE EPHD-RELATED"/>
    <property type="match status" value="1"/>
</dbReference>
<evidence type="ECO:0000256" key="2">
    <source>
        <dbReference type="ARBA" id="ARBA00023002"/>
    </source>
</evidence>
<gene>
    <name evidence="4" type="ORF">MSP7336_03104</name>
</gene>
<dbReference type="InterPro" id="IPR002347">
    <property type="entry name" value="SDR_fam"/>
</dbReference>
<protein>
    <submittedName>
        <fullName evidence="4">Putative short-chain dehydrogenase EphD [Mycobacterium tuberculosis H37Rv]</fullName>
    </submittedName>
</protein>
<reference evidence="4 5" key="1">
    <citation type="submission" date="2018-05" db="EMBL/GenBank/DDBJ databases">
        <authorList>
            <consortium name="IHU Genomes"/>
        </authorList>
    </citation>
    <scope>NUCLEOTIDE SEQUENCE [LARGE SCALE GENOMIC DNA]</scope>
    <source>
        <strain evidence="4 5">P7336</strain>
    </source>
</reference>
<dbReference type="InterPro" id="IPR036291">
    <property type="entry name" value="NAD(P)-bd_dom_sf"/>
</dbReference>
<dbReference type="CDD" id="cd05233">
    <property type="entry name" value="SDR_c"/>
    <property type="match status" value="1"/>
</dbReference>
<dbReference type="PANTHER" id="PTHR43391">
    <property type="entry name" value="RETINOL DEHYDROGENASE-RELATED"/>
    <property type="match status" value="1"/>
</dbReference>
<keyword evidence="5" id="KW-1185">Reference proteome</keyword>
<dbReference type="GO" id="GO:0016491">
    <property type="term" value="F:oxidoreductase activity"/>
    <property type="evidence" value="ECO:0007669"/>
    <property type="project" value="UniProtKB-KW"/>
</dbReference>
<dbReference type="Gene3D" id="3.40.50.720">
    <property type="entry name" value="NAD(P)-binding Rossmann-like Domain"/>
    <property type="match status" value="1"/>
</dbReference>
<dbReference type="InterPro" id="IPR020904">
    <property type="entry name" value="Sc_DH/Rdtase_CS"/>
</dbReference>
<dbReference type="SUPFAM" id="SSF53474">
    <property type="entry name" value="alpha/beta-Hydrolases"/>
    <property type="match status" value="1"/>
</dbReference>
<accession>A0A375Z0Y9</accession>
<evidence type="ECO:0000259" key="3">
    <source>
        <dbReference type="Pfam" id="PF00561"/>
    </source>
</evidence>
<feature type="domain" description="AB hydrolase-1" evidence="3">
    <location>
        <begin position="28"/>
        <end position="282"/>
    </location>
</feature>
<dbReference type="Gene3D" id="3.40.50.1820">
    <property type="entry name" value="alpha/beta hydrolase"/>
    <property type="match status" value="1"/>
</dbReference>
<dbReference type="InterPro" id="IPR029058">
    <property type="entry name" value="AB_hydrolase_fold"/>
</dbReference>
<dbReference type="RefSeq" id="WP_113964079.1">
    <property type="nucleotide sequence ID" value="NZ_UEGW01000001.1"/>
</dbReference>
<organism evidence="4 5">
    <name type="scientific">Mycobacterium shimoidei</name>
    <dbReference type="NCBI Taxonomy" id="29313"/>
    <lineage>
        <taxon>Bacteria</taxon>
        <taxon>Bacillati</taxon>
        <taxon>Actinomycetota</taxon>
        <taxon>Actinomycetes</taxon>
        <taxon>Mycobacteriales</taxon>
        <taxon>Mycobacteriaceae</taxon>
        <taxon>Mycobacterium</taxon>
    </lineage>
</organism>
<dbReference type="AlphaFoldDB" id="A0A375Z0Y9"/>
<dbReference type="Pfam" id="PF00561">
    <property type="entry name" value="Abhydrolase_1"/>
    <property type="match status" value="1"/>
</dbReference>
<keyword evidence="2" id="KW-0560">Oxidoreductase</keyword>
<evidence type="ECO:0000313" key="5">
    <source>
        <dbReference type="Proteomes" id="UP000252015"/>
    </source>
</evidence>
<name>A0A375Z0Y9_MYCSH</name>
<dbReference type="PROSITE" id="PS00061">
    <property type="entry name" value="ADH_SHORT"/>
    <property type="match status" value="1"/>
</dbReference>
<dbReference type="PRINTS" id="PR00081">
    <property type="entry name" value="GDHRDH"/>
</dbReference>
<dbReference type="Pfam" id="PF00106">
    <property type="entry name" value="adh_short"/>
    <property type="match status" value="1"/>
</dbReference>
<dbReference type="EMBL" id="UEGW01000001">
    <property type="protein sequence ID" value="SRX94841.1"/>
    <property type="molecule type" value="Genomic_DNA"/>
</dbReference>
<proteinExistence type="inferred from homology"/>
<evidence type="ECO:0000313" key="4">
    <source>
        <dbReference type="EMBL" id="SRX94841.1"/>
    </source>
</evidence>